<proteinExistence type="predicted"/>
<feature type="domain" description="DUF4296" evidence="2">
    <location>
        <begin position="28"/>
        <end position="110"/>
    </location>
</feature>
<evidence type="ECO:0000259" key="2">
    <source>
        <dbReference type="Pfam" id="PF14129"/>
    </source>
</evidence>
<keyword evidence="4" id="KW-1185">Reference proteome</keyword>
<dbReference type="PROSITE" id="PS51257">
    <property type="entry name" value="PROKAR_LIPOPROTEIN"/>
    <property type="match status" value="1"/>
</dbReference>
<dbReference type="RefSeq" id="WP_415863642.1">
    <property type="nucleotide sequence ID" value="NZ_CP134536.1"/>
</dbReference>
<name>A0ABY9Y6E4_9FLAO</name>
<gene>
    <name evidence="3" type="ORF">RHP49_05285</name>
</gene>
<protein>
    <submittedName>
        <fullName evidence="3">DUF4296 domain-containing protein</fullName>
    </submittedName>
</protein>
<evidence type="ECO:0000256" key="1">
    <source>
        <dbReference type="SAM" id="Coils"/>
    </source>
</evidence>
<evidence type="ECO:0000313" key="3">
    <source>
        <dbReference type="EMBL" id="WNH13668.1"/>
    </source>
</evidence>
<organism evidence="3 4">
    <name type="scientific">Thalassobellus suaedae</name>
    <dbReference type="NCBI Taxonomy" id="3074124"/>
    <lineage>
        <taxon>Bacteria</taxon>
        <taxon>Pseudomonadati</taxon>
        <taxon>Bacteroidota</taxon>
        <taxon>Flavobacteriia</taxon>
        <taxon>Flavobacteriales</taxon>
        <taxon>Flavobacteriaceae</taxon>
        <taxon>Thalassobellus</taxon>
    </lineage>
</organism>
<dbReference type="Proteomes" id="UP001303407">
    <property type="component" value="Chromosome"/>
</dbReference>
<dbReference type="Pfam" id="PF14129">
    <property type="entry name" value="DUF4296"/>
    <property type="match status" value="1"/>
</dbReference>
<feature type="coiled-coil region" evidence="1">
    <location>
        <begin position="91"/>
        <end position="125"/>
    </location>
</feature>
<accession>A0ABY9Y6E4</accession>
<reference evidence="3 4" key="1">
    <citation type="submission" date="2023-09" db="EMBL/GenBank/DDBJ databases">
        <title>Thalassobella suaedae gen. nov., sp. nov., a marine bacterium of the family Flavobacteriaceae isolated from a halophyte Suaeda japonica.</title>
        <authorList>
            <person name="Lee S.Y."/>
            <person name="Hwang C.Y."/>
        </authorList>
    </citation>
    <scope>NUCLEOTIDE SEQUENCE [LARGE SCALE GENOMIC DNA]</scope>
    <source>
        <strain evidence="3 4">HL-DH10</strain>
    </source>
</reference>
<sequence>MILKRFILGFGILLLATACYEFKKPEKPENLISKDKMVDVLIDIKLLTSANNKYRKILKDSGINHNTYVFDKHHIDSLQFALSNEYYAFHIKEYQEIYEKIKDSLERLKKIYKDLELKEEKEKIVKDSLEALMKVKALDSIKNIKIKDSLKLIMKKDTLTEILLKKKIKEEGQLISPVSSTDSQSQ</sequence>
<keyword evidence="1" id="KW-0175">Coiled coil</keyword>
<evidence type="ECO:0000313" key="4">
    <source>
        <dbReference type="Proteomes" id="UP001303407"/>
    </source>
</evidence>
<dbReference type="EMBL" id="CP134536">
    <property type="protein sequence ID" value="WNH13668.1"/>
    <property type="molecule type" value="Genomic_DNA"/>
</dbReference>
<dbReference type="InterPro" id="IPR025381">
    <property type="entry name" value="DUF4296"/>
</dbReference>